<dbReference type="AlphaFoldDB" id="A0A2G5VLQ3"/>
<dbReference type="PANTHER" id="PTHR22989:SF15">
    <property type="entry name" value="METHYLTRANSFERASE FKBM DOMAIN-CONTAINING PROTEIN"/>
    <property type="match status" value="1"/>
</dbReference>
<dbReference type="PANTHER" id="PTHR22989">
    <property type="entry name" value="UNCHARACTERIZED DUF13 C.ELEGANS"/>
    <property type="match status" value="1"/>
</dbReference>
<sequence>MNLRWHSLFRMDVLCGMHSGDTIRERITFNAGPHNFFTIGIGRDIRAEKQLRRTIDNLWFDAEGEEFGNDFFDIFYQNGIFDQNKIDVCQINIEIHITSDVPNRKREFMKFLKRIIQEKRYGVYFGDAYGNIRMYMFNYGSPYSVEKF</sequence>
<gene>
    <name evidence="2" type="primary">Cnig_chr_I.g2702</name>
    <name evidence="2" type="ORF">B9Z55_002702</name>
</gene>
<dbReference type="STRING" id="1611254.A0A2G5VLQ3"/>
<comment type="caution">
    <text evidence="2">The sequence shown here is derived from an EMBL/GenBank/DDBJ whole genome shotgun (WGS) entry which is preliminary data.</text>
</comment>
<accession>A0A2G5VLQ3</accession>
<protein>
    <recommendedName>
        <fullName evidence="1">Methyltransferase FkbM domain-containing protein</fullName>
    </recommendedName>
</protein>
<name>A0A2G5VLQ3_9PELO</name>
<evidence type="ECO:0000313" key="2">
    <source>
        <dbReference type="EMBL" id="PIC52709.1"/>
    </source>
</evidence>
<feature type="domain" description="Methyltransferase FkbM" evidence="1">
    <location>
        <begin position="44"/>
        <end position="140"/>
    </location>
</feature>
<evidence type="ECO:0000259" key="1">
    <source>
        <dbReference type="Pfam" id="PF05050"/>
    </source>
</evidence>
<organism evidence="2 3">
    <name type="scientific">Caenorhabditis nigoni</name>
    <dbReference type="NCBI Taxonomy" id="1611254"/>
    <lineage>
        <taxon>Eukaryota</taxon>
        <taxon>Metazoa</taxon>
        <taxon>Ecdysozoa</taxon>
        <taxon>Nematoda</taxon>
        <taxon>Chromadorea</taxon>
        <taxon>Rhabditida</taxon>
        <taxon>Rhabditina</taxon>
        <taxon>Rhabditomorpha</taxon>
        <taxon>Rhabditoidea</taxon>
        <taxon>Rhabditidae</taxon>
        <taxon>Peloderinae</taxon>
        <taxon>Caenorhabditis</taxon>
    </lineage>
</organism>
<keyword evidence="3" id="KW-1185">Reference proteome</keyword>
<evidence type="ECO:0000313" key="3">
    <source>
        <dbReference type="Proteomes" id="UP000230233"/>
    </source>
</evidence>
<dbReference type="Pfam" id="PF05050">
    <property type="entry name" value="Methyltransf_21"/>
    <property type="match status" value="1"/>
</dbReference>
<dbReference type="Proteomes" id="UP000230233">
    <property type="component" value="Chromosome I"/>
</dbReference>
<dbReference type="InterPro" id="IPR006342">
    <property type="entry name" value="FkbM_mtfrase"/>
</dbReference>
<dbReference type="EMBL" id="PDUG01000001">
    <property type="protein sequence ID" value="PIC52709.1"/>
    <property type="molecule type" value="Genomic_DNA"/>
</dbReference>
<reference evidence="3" key="1">
    <citation type="submission" date="2017-10" db="EMBL/GenBank/DDBJ databases">
        <title>Rapid genome shrinkage in a self-fertile nematode reveals novel sperm competition proteins.</title>
        <authorList>
            <person name="Yin D."/>
            <person name="Schwarz E.M."/>
            <person name="Thomas C.G."/>
            <person name="Felde R.L."/>
            <person name="Korf I.F."/>
            <person name="Cutter A.D."/>
            <person name="Schartner C.M."/>
            <person name="Ralston E.J."/>
            <person name="Meyer B.J."/>
            <person name="Haag E.S."/>
        </authorList>
    </citation>
    <scope>NUCLEOTIDE SEQUENCE [LARGE SCALE GENOMIC DNA]</scope>
    <source>
        <strain evidence="3">JU1422</strain>
    </source>
</reference>
<dbReference type="OrthoDB" id="5775722at2759"/>
<proteinExistence type="predicted"/>